<reference evidence="2 3" key="1">
    <citation type="submission" date="2019-09" db="EMBL/GenBank/DDBJ databases">
        <title>Mumia zhuanghuii sp. nov. isolated from the intestinal contents of plateau pika (Ochotona curzoniae) in the Qinghai-Tibet plateau of China.</title>
        <authorList>
            <person name="Tian Z."/>
        </authorList>
    </citation>
    <scope>NUCLEOTIDE SEQUENCE [LARGE SCALE GENOMIC DNA]</scope>
    <source>
        <strain evidence="3">350</strain>
    </source>
</reference>
<feature type="region of interest" description="Disordered" evidence="1">
    <location>
        <begin position="146"/>
        <end position="171"/>
    </location>
</feature>
<dbReference type="OrthoDB" id="419058at2"/>
<dbReference type="Proteomes" id="UP000307768">
    <property type="component" value="Unassembled WGS sequence"/>
</dbReference>
<evidence type="ECO:0000256" key="1">
    <source>
        <dbReference type="SAM" id="MobiDB-lite"/>
    </source>
</evidence>
<feature type="compositionally biased region" description="Polar residues" evidence="1">
    <location>
        <begin position="146"/>
        <end position="156"/>
    </location>
</feature>
<protein>
    <submittedName>
        <fullName evidence="2">Uncharacterized protein</fullName>
    </submittedName>
</protein>
<accession>A0A5Q6S2I5</accession>
<dbReference type="RefSeq" id="WP_149767521.1">
    <property type="nucleotide sequence ID" value="NZ_VDFQ02000001.1"/>
</dbReference>
<organism evidence="2 3">
    <name type="scientific">Mumia zhuanghuii</name>
    <dbReference type="NCBI Taxonomy" id="2585211"/>
    <lineage>
        <taxon>Bacteria</taxon>
        <taxon>Bacillati</taxon>
        <taxon>Actinomycetota</taxon>
        <taxon>Actinomycetes</taxon>
        <taxon>Propionibacteriales</taxon>
        <taxon>Nocardioidaceae</taxon>
        <taxon>Mumia</taxon>
    </lineage>
</organism>
<name>A0A5Q6S2I5_9ACTN</name>
<dbReference type="AlphaFoldDB" id="A0A5Q6S2I5"/>
<comment type="caution">
    <text evidence="2">The sequence shown here is derived from an EMBL/GenBank/DDBJ whole genome shotgun (WGS) entry which is preliminary data.</text>
</comment>
<evidence type="ECO:0000313" key="3">
    <source>
        <dbReference type="Proteomes" id="UP000307768"/>
    </source>
</evidence>
<proteinExistence type="predicted"/>
<dbReference type="EMBL" id="VDFQ02000001">
    <property type="protein sequence ID" value="KAA1424584.1"/>
    <property type="molecule type" value="Genomic_DNA"/>
</dbReference>
<gene>
    <name evidence="2" type="ORF">FE697_001255</name>
</gene>
<evidence type="ECO:0000313" key="2">
    <source>
        <dbReference type="EMBL" id="KAA1424584.1"/>
    </source>
</evidence>
<sequence>MPTSTLLLGVVLLVVIVGLAQLRSSMKRKVNARNAQRGAERGASRAHTWLGTGVVLETDPQTATGLVDAVAAKTMSKQVGPTRWALMTGFEEYAASAAFVRTPTGEVALGATTAPDQGGAPDGAAWLDFRDRVAKAAKKAGITARQVETGTFTPSTGPDGRTIWTSPAQPA</sequence>